<gene>
    <name evidence="2" type="ORF">CQA58_03165</name>
</gene>
<sequence>MKKIAYILCLGILFAGCDNSKIDKETFSTQSNISQEEIKKAQNLDEASYKGLEHIFSNTSEISSNGKFVILIFGKNNCQWCDRLKDDIKEDKSTQELLKKDFKSYYINLSYEKTHNVDFESKKEKVNSATLASQYNIRPTPTIVFLDKSGKPIVIYPGYLSQVQFKVFLDFIASGEYLKAKNQQEMHQMLQAKLQGE</sequence>
<dbReference type="InterPro" id="IPR012336">
    <property type="entry name" value="Thioredoxin-like_fold"/>
</dbReference>
<dbReference type="EMBL" id="NXLV01000004">
    <property type="protein sequence ID" value="RDU71127.1"/>
    <property type="molecule type" value="Genomic_DNA"/>
</dbReference>
<dbReference type="Gene3D" id="3.40.30.10">
    <property type="entry name" value="Glutaredoxin"/>
    <property type="match status" value="1"/>
</dbReference>
<accession>A0A3D8J0T5</accession>
<evidence type="ECO:0000313" key="3">
    <source>
        <dbReference type="Proteomes" id="UP000257045"/>
    </source>
</evidence>
<keyword evidence="3" id="KW-1185">Reference proteome</keyword>
<evidence type="ECO:0000313" key="2">
    <source>
        <dbReference type="EMBL" id="RDU71127.1"/>
    </source>
</evidence>
<dbReference type="PROSITE" id="PS51352">
    <property type="entry name" value="THIOREDOXIN_2"/>
    <property type="match status" value="1"/>
</dbReference>
<organism evidence="2 3">
    <name type="scientific">Helicobacter brantae</name>
    <dbReference type="NCBI Taxonomy" id="375927"/>
    <lineage>
        <taxon>Bacteria</taxon>
        <taxon>Pseudomonadati</taxon>
        <taxon>Campylobacterota</taxon>
        <taxon>Epsilonproteobacteria</taxon>
        <taxon>Campylobacterales</taxon>
        <taxon>Helicobacteraceae</taxon>
        <taxon>Helicobacter</taxon>
    </lineage>
</organism>
<dbReference type="Pfam" id="PF13098">
    <property type="entry name" value="Thioredoxin_2"/>
    <property type="match status" value="1"/>
</dbReference>
<dbReference type="AlphaFoldDB" id="A0A3D8J0T5"/>
<dbReference type="PROSITE" id="PS51257">
    <property type="entry name" value="PROKAR_LIPOPROTEIN"/>
    <property type="match status" value="1"/>
</dbReference>
<feature type="domain" description="Thioredoxin" evidence="1">
    <location>
        <begin position="35"/>
        <end position="174"/>
    </location>
</feature>
<evidence type="ECO:0000259" key="1">
    <source>
        <dbReference type="PROSITE" id="PS51352"/>
    </source>
</evidence>
<dbReference type="RefSeq" id="WP_115569273.1">
    <property type="nucleotide sequence ID" value="NZ_NXLV01000004.1"/>
</dbReference>
<proteinExistence type="predicted"/>
<dbReference type="InterPro" id="IPR036249">
    <property type="entry name" value="Thioredoxin-like_sf"/>
</dbReference>
<protein>
    <recommendedName>
        <fullName evidence="1">Thioredoxin domain-containing protein</fullName>
    </recommendedName>
</protein>
<name>A0A3D8J0T5_9HELI</name>
<dbReference type="OrthoDB" id="5366120at2"/>
<dbReference type="SUPFAM" id="SSF52833">
    <property type="entry name" value="Thioredoxin-like"/>
    <property type="match status" value="1"/>
</dbReference>
<comment type="caution">
    <text evidence="2">The sequence shown here is derived from an EMBL/GenBank/DDBJ whole genome shotgun (WGS) entry which is preliminary data.</text>
</comment>
<dbReference type="Proteomes" id="UP000257045">
    <property type="component" value="Unassembled WGS sequence"/>
</dbReference>
<reference evidence="2 3" key="1">
    <citation type="submission" date="2018-04" db="EMBL/GenBank/DDBJ databases">
        <title>Novel Campyloabacter and Helicobacter Species and Strains.</title>
        <authorList>
            <person name="Mannion A.J."/>
            <person name="Shen Z."/>
            <person name="Fox J.G."/>
        </authorList>
    </citation>
    <scope>NUCLEOTIDE SEQUENCE [LARGE SCALE GENOMIC DNA]</scope>
    <source>
        <strain evidence="2 3">MIT 04-9366</strain>
    </source>
</reference>
<dbReference type="InterPro" id="IPR013766">
    <property type="entry name" value="Thioredoxin_domain"/>
</dbReference>